<sequence>MATSIRLARGGSKKRPYYKIVVADSRSPRDGRFIERIGSYNPLLAKDSPERVKLDADRAKHWLSVGAQPSDRVARFLDAAGIKERAVRNNPNKAVPGEKAKERAEEKAQKLADAEEAAAAAAAAPAPEPEAAEEAAPAAEESAAPEAAESDATGSVKSEETAEAVADAVADEVPADATAEDAAAIAEEVAEGGPVAPEAEEKAEG</sequence>
<dbReference type="HAMAP" id="MF_00385">
    <property type="entry name" value="Ribosomal_bS16"/>
    <property type="match status" value="1"/>
</dbReference>
<organism evidence="5">
    <name type="scientific">uncultured Sphingopyxis sp</name>
    <dbReference type="NCBI Taxonomy" id="310581"/>
    <lineage>
        <taxon>Bacteria</taxon>
        <taxon>Pseudomonadati</taxon>
        <taxon>Pseudomonadota</taxon>
        <taxon>Alphaproteobacteria</taxon>
        <taxon>Sphingomonadales</taxon>
        <taxon>Sphingomonadaceae</taxon>
        <taxon>Sphingopyxis</taxon>
        <taxon>environmental samples</taxon>
    </lineage>
</organism>
<gene>
    <name evidence="3 5" type="primary">rpsP</name>
    <name evidence="5" type="ORF">SPPYR_0133</name>
</gene>
<dbReference type="GO" id="GO:0015935">
    <property type="term" value="C:small ribosomal subunit"/>
    <property type="evidence" value="ECO:0007669"/>
    <property type="project" value="TreeGrafter"/>
</dbReference>
<dbReference type="InterPro" id="IPR023803">
    <property type="entry name" value="Ribosomal_bS16_dom_sf"/>
</dbReference>
<dbReference type="GO" id="GO:0003735">
    <property type="term" value="F:structural constituent of ribosome"/>
    <property type="evidence" value="ECO:0007669"/>
    <property type="project" value="InterPro"/>
</dbReference>
<accession>A0A1Y5PMJ1</accession>
<feature type="compositionally biased region" description="Low complexity" evidence="4">
    <location>
        <begin position="134"/>
        <end position="152"/>
    </location>
</feature>
<dbReference type="AlphaFoldDB" id="A0A1Y5PMJ1"/>
<evidence type="ECO:0000256" key="4">
    <source>
        <dbReference type="SAM" id="MobiDB-lite"/>
    </source>
</evidence>
<dbReference type="SUPFAM" id="SSF54565">
    <property type="entry name" value="Ribosomal protein S16"/>
    <property type="match status" value="1"/>
</dbReference>
<evidence type="ECO:0000313" key="5">
    <source>
        <dbReference type="EMBL" id="SBV31253.1"/>
    </source>
</evidence>
<evidence type="ECO:0000256" key="3">
    <source>
        <dbReference type="HAMAP-Rule" id="MF_00385"/>
    </source>
</evidence>
<dbReference type="PANTHER" id="PTHR12919">
    <property type="entry name" value="30S RIBOSOMAL PROTEIN S16"/>
    <property type="match status" value="1"/>
</dbReference>
<reference evidence="5" key="1">
    <citation type="submission" date="2016-03" db="EMBL/GenBank/DDBJ databases">
        <authorList>
            <person name="Ploux O."/>
        </authorList>
    </citation>
    <scope>NUCLEOTIDE SEQUENCE</scope>
    <source>
        <strain evidence="5">UC10</strain>
    </source>
</reference>
<protein>
    <recommendedName>
        <fullName evidence="3">Small ribosomal subunit protein bS16</fullName>
    </recommendedName>
</protein>
<dbReference type="PANTHER" id="PTHR12919:SF20">
    <property type="entry name" value="SMALL RIBOSOMAL SUBUNIT PROTEIN BS16M"/>
    <property type="match status" value="1"/>
</dbReference>
<dbReference type="Pfam" id="PF00886">
    <property type="entry name" value="Ribosomal_S16"/>
    <property type="match status" value="1"/>
</dbReference>
<feature type="region of interest" description="Disordered" evidence="4">
    <location>
        <begin position="85"/>
        <end position="205"/>
    </location>
</feature>
<dbReference type="InterPro" id="IPR000307">
    <property type="entry name" value="Ribosomal_bS16"/>
</dbReference>
<dbReference type="GO" id="GO:0005737">
    <property type="term" value="C:cytoplasm"/>
    <property type="evidence" value="ECO:0007669"/>
    <property type="project" value="UniProtKB-ARBA"/>
</dbReference>
<feature type="compositionally biased region" description="Basic and acidic residues" evidence="4">
    <location>
        <begin position="96"/>
        <end position="113"/>
    </location>
</feature>
<proteinExistence type="inferred from homology"/>
<name>A0A1Y5PMJ1_9SPHN</name>
<dbReference type="EMBL" id="LT598653">
    <property type="protein sequence ID" value="SBV31253.1"/>
    <property type="molecule type" value="Genomic_DNA"/>
</dbReference>
<keyword evidence="1 3" id="KW-0689">Ribosomal protein</keyword>
<feature type="compositionally biased region" description="Low complexity" evidence="4">
    <location>
        <begin position="175"/>
        <end position="197"/>
    </location>
</feature>
<evidence type="ECO:0000256" key="1">
    <source>
        <dbReference type="ARBA" id="ARBA00022980"/>
    </source>
</evidence>
<dbReference type="NCBIfam" id="TIGR00002">
    <property type="entry name" value="S16"/>
    <property type="match status" value="1"/>
</dbReference>
<dbReference type="KEGG" id="sphu:SPPYR_0133"/>
<dbReference type="GO" id="GO:0006412">
    <property type="term" value="P:translation"/>
    <property type="evidence" value="ECO:0007669"/>
    <property type="project" value="UniProtKB-UniRule"/>
</dbReference>
<keyword evidence="2 3" id="KW-0687">Ribonucleoprotein</keyword>
<dbReference type="Gene3D" id="3.30.1320.10">
    <property type="match status" value="1"/>
</dbReference>
<comment type="similarity">
    <text evidence="3">Belongs to the bacterial ribosomal protein bS16 family.</text>
</comment>
<evidence type="ECO:0000256" key="2">
    <source>
        <dbReference type="ARBA" id="ARBA00023274"/>
    </source>
</evidence>